<reference evidence="7" key="1">
    <citation type="submission" date="2017-02" db="UniProtKB">
        <authorList>
            <consortium name="WormBaseParasite"/>
        </authorList>
    </citation>
    <scope>IDENTIFICATION</scope>
</reference>
<feature type="transmembrane region" description="Helical" evidence="5">
    <location>
        <begin position="258"/>
        <end position="278"/>
    </location>
</feature>
<dbReference type="STRING" id="131310.A0A0N4ZCY1"/>
<dbReference type="PANTHER" id="PTHR23291">
    <property type="entry name" value="BAX INHIBITOR-RELATED"/>
    <property type="match status" value="1"/>
</dbReference>
<dbReference type="Proteomes" id="UP000038045">
    <property type="component" value="Unplaced"/>
</dbReference>
<keyword evidence="2 5" id="KW-0812">Transmembrane</keyword>
<name>A0A0N4ZCY1_PARTI</name>
<evidence type="ECO:0000256" key="5">
    <source>
        <dbReference type="RuleBase" id="RU004379"/>
    </source>
</evidence>
<comment type="subcellular location">
    <subcellularLocation>
        <location evidence="1">Membrane</location>
        <topology evidence="1">Multi-pass membrane protein</topology>
    </subcellularLocation>
</comment>
<dbReference type="PANTHER" id="PTHR23291:SF112">
    <property type="entry name" value="GROWTH HORMONE-INDUCIBLE TRANSMEMBRANE PROTEIN"/>
    <property type="match status" value="1"/>
</dbReference>
<sequence>MLSRLLITSTCRIGQISSRSFTNTISNNARNSWRNVNSTFRTGAFTRTGPTLKERLLGPTTGKPFIYGTYSLIGASVFGLGMLGYYGLSQKDSITRSSVYWPQYVRDRIKSTYGYLFGSLAVTGAASFAAFRVPAILNFAMRGGFLPFLVFMGATIGTSMLCQSVDYQSNPGLKHITWLLHTSTLGALLCPLILAGGPVLLKAALYTAGIVAGLTTVAYTAPSEKFLYMGGPLAMGLGFVLMANIGSIFLPPNTAVGAGLYSVVLYGGLILFSAFLLYNTQKVVHRAVNMPTGGYMPYQGYNNDSRSMTSYGDRYDPINAQMGIYMDIVNIFIRLVMIFGGSSNRK</sequence>
<evidence type="ECO:0000256" key="3">
    <source>
        <dbReference type="ARBA" id="ARBA00022989"/>
    </source>
</evidence>
<dbReference type="GO" id="GO:0005743">
    <property type="term" value="C:mitochondrial inner membrane"/>
    <property type="evidence" value="ECO:0007669"/>
    <property type="project" value="TreeGrafter"/>
</dbReference>
<dbReference type="AlphaFoldDB" id="A0A0N4ZCY1"/>
<evidence type="ECO:0000313" key="7">
    <source>
        <dbReference type="WBParaSite" id="PTRK_0000540600.1"/>
    </source>
</evidence>
<comment type="similarity">
    <text evidence="5">Belongs to the BI1 family.</text>
</comment>
<evidence type="ECO:0000256" key="2">
    <source>
        <dbReference type="ARBA" id="ARBA00022692"/>
    </source>
</evidence>
<keyword evidence="3 5" id="KW-1133">Transmembrane helix</keyword>
<dbReference type="Pfam" id="PF01027">
    <property type="entry name" value="Bax1-I"/>
    <property type="match status" value="1"/>
</dbReference>
<dbReference type="InterPro" id="IPR006214">
    <property type="entry name" value="Bax_inhibitor_1-related"/>
</dbReference>
<evidence type="ECO:0000256" key="4">
    <source>
        <dbReference type="ARBA" id="ARBA00023136"/>
    </source>
</evidence>
<feature type="transmembrane region" description="Helical" evidence="5">
    <location>
        <begin position="145"/>
        <end position="165"/>
    </location>
</feature>
<keyword evidence="6" id="KW-1185">Reference proteome</keyword>
<accession>A0A0N4ZCY1</accession>
<feature type="transmembrane region" description="Helical" evidence="5">
    <location>
        <begin position="113"/>
        <end position="133"/>
    </location>
</feature>
<proteinExistence type="inferred from homology"/>
<keyword evidence="4 5" id="KW-0472">Membrane</keyword>
<protein>
    <submittedName>
        <fullName evidence="7">Growth hormone-inducible transmembrane protein</fullName>
    </submittedName>
</protein>
<evidence type="ECO:0000313" key="6">
    <source>
        <dbReference type="Proteomes" id="UP000038045"/>
    </source>
</evidence>
<feature type="transmembrane region" description="Helical" evidence="5">
    <location>
        <begin position="233"/>
        <end position="252"/>
    </location>
</feature>
<feature type="transmembrane region" description="Helical" evidence="5">
    <location>
        <begin position="65"/>
        <end position="88"/>
    </location>
</feature>
<feature type="transmembrane region" description="Helical" evidence="5">
    <location>
        <begin position="203"/>
        <end position="221"/>
    </location>
</feature>
<dbReference type="WBParaSite" id="PTRK_0000540600.1">
    <property type="protein sequence ID" value="PTRK_0000540600.1"/>
    <property type="gene ID" value="PTRK_0000540600"/>
</dbReference>
<feature type="transmembrane region" description="Helical" evidence="5">
    <location>
        <begin position="177"/>
        <end position="197"/>
    </location>
</feature>
<evidence type="ECO:0000256" key="1">
    <source>
        <dbReference type="ARBA" id="ARBA00004141"/>
    </source>
</evidence>
<organism evidence="6 7">
    <name type="scientific">Parastrongyloides trichosuri</name>
    <name type="common">Possum-specific nematode worm</name>
    <dbReference type="NCBI Taxonomy" id="131310"/>
    <lineage>
        <taxon>Eukaryota</taxon>
        <taxon>Metazoa</taxon>
        <taxon>Ecdysozoa</taxon>
        <taxon>Nematoda</taxon>
        <taxon>Chromadorea</taxon>
        <taxon>Rhabditida</taxon>
        <taxon>Tylenchina</taxon>
        <taxon>Panagrolaimomorpha</taxon>
        <taxon>Strongyloidoidea</taxon>
        <taxon>Strongyloididae</taxon>
        <taxon>Parastrongyloides</taxon>
    </lineage>
</organism>